<feature type="domain" description="Sulfotransferase" evidence="3">
    <location>
        <begin position="7"/>
        <end position="179"/>
    </location>
</feature>
<proteinExistence type="predicted"/>
<dbReference type="InterPro" id="IPR000863">
    <property type="entry name" value="Sulfotransferase_dom"/>
</dbReference>
<accession>A0A6S6UMZ0</accession>
<evidence type="ECO:0000313" key="4">
    <source>
        <dbReference type="EMBL" id="CAA6829793.1"/>
    </source>
</evidence>
<organism evidence="4">
    <name type="scientific">uncultured Thiotrichaceae bacterium</name>
    <dbReference type="NCBI Taxonomy" id="298394"/>
    <lineage>
        <taxon>Bacteria</taxon>
        <taxon>Pseudomonadati</taxon>
        <taxon>Pseudomonadota</taxon>
        <taxon>Gammaproteobacteria</taxon>
        <taxon>Thiotrichales</taxon>
        <taxon>Thiotrichaceae</taxon>
        <taxon>environmental samples</taxon>
    </lineage>
</organism>
<name>A0A6S6UMZ0_9GAMM</name>
<dbReference type="EMBL" id="CACVAT010000546">
    <property type="protein sequence ID" value="CAA6829793.1"/>
    <property type="molecule type" value="Genomic_DNA"/>
</dbReference>
<dbReference type="Gene3D" id="3.40.50.300">
    <property type="entry name" value="P-loop containing nucleotide triphosphate hydrolases"/>
    <property type="match status" value="1"/>
</dbReference>
<dbReference type="PANTHER" id="PTHR10605:SF56">
    <property type="entry name" value="BIFUNCTIONAL HEPARAN SULFATE N-DEACETYLASE_N-SULFOTRANSFERASE"/>
    <property type="match status" value="1"/>
</dbReference>
<sequence>MFKFLGVGAQKSGTTWLYTALSRHPLINFPQGKEVHFWNNDISDEKIDNYLSGFLTPSLIEGEITPAYGHLTPNQIEHIYEHLPDIKIIYVMRNPVERAWSAALMALGRSEMVFNEASDQWFIDHFTSAGSLSRGDYQQSLMNWVNVYSAENVLPLIFEDMVLDPEKSIKKTLEHLELGAPDVEMMTDWGLERKIFSGSGDKIRPQLSFFLKSIYREKIINLENYLKMDLSLEWGGWWNE</sequence>
<keyword evidence="1 4" id="KW-0808">Transferase</keyword>
<gene>
    <name evidence="4" type="ORF">HELGO_WM7623</name>
</gene>
<evidence type="ECO:0000256" key="2">
    <source>
        <dbReference type="ARBA" id="ARBA00023180"/>
    </source>
</evidence>
<dbReference type="GO" id="GO:0008146">
    <property type="term" value="F:sulfotransferase activity"/>
    <property type="evidence" value="ECO:0007669"/>
    <property type="project" value="InterPro"/>
</dbReference>
<dbReference type="SUPFAM" id="SSF52540">
    <property type="entry name" value="P-loop containing nucleoside triphosphate hydrolases"/>
    <property type="match status" value="1"/>
</dbReference>
<keyword evidence="2" id="KW-0325">Glycoprotein</keyword>
<dbReference type="AlphaFoldDB" id="A0A6S6UMZ0"/>
<dbReference type="InterPro" id="IPR027417">
    <property type="entry name" value="P-loop_NTPase"/>
</dbReference>
<dbReference type="PANTHER" id="PTHR10605">
    <property type="entry name" value="HEPARAN SULFATE SULFOTRANSFERASE"/>
    <property type="match status" value="1"/>
</dbReference>
<evidence type="ECO:0000256" key="1">
    <source>
        <dbReference type="ARBA" id="ARBA00022679"/>
    </source>
</evidence>
<dbReference type="InterPro" id="IPR037359">
    <property type="entry name" value="NST/OST"/>
</dbReference>
<evidence type="ECO:0000259" key="3">
    <source>
        <dbReference type="Pfam" id="PF00685"/>
    </source>
</evidence>
<reference evidence="4" key="1">
    <citation type="submission" date="2020-01" db="EMBL/GenBank/DDBJ databases">
        <authorList>
            <person name="Meier V. D."/>
            <person name="Meier V D."/>
        </authorList>
    </citation>
    <scope>NUCLEOTIDE SEQUENCE</scope>
    <source>
        <strain evidence="4">HLG_WM_MAG_09</strain>
    </source>
</reference>
<dbReference type="Pfam" id="PF00685">
    <property type="entry name" value="Sulfotransfer_1"/>
    <property type="match status" value="1"/>
</dbReference>
<protein>
    <submittedName>
        <fullName evidence="4">Sulfotransferase</fullName>
    </submittedName>
</protein>